<reference evidence="2 3" key="1">
    <citation type="journal article" date="2019" name="Int. J. Syst. Evol. Microbiol.">
        <title>The Global Catalogue of Microorganisms (GCM) 10K type strain sequencing project: providing services to taxonomists for standard genome sequencing and annotation.</title>
        <authorList>
            <consortium name="The Broad Institute Genomics Platform"/>
            <consortium name="The Broad Institute Genome Sequencing Center for Infectious Disease"/>
            <person name="Wu L."/>
            <person name="Ma J."/>
        </authorList>
    </citation>
    <scope>NUCLEOTIDE SEQUENCE [LARGE SCALE GENOMIC DNA]</scope>
    <source>
        <strain evidence="2 3">JCM 16002</strain>
    </source>
</reference>
<dbReference type="RefSeq" id="WP_344391253.1">
    <property type="nucleotide sequence ID" value="NZ_BAAAQG010000006.1"/>
</dbReference>
<evidence type="ECO:0000313" key="2">
    <source>
        <dbReference type="EMBL" id="GAA1703991.1"/>
    </source>
</evidence>
<protein>
    <submittedName>
        <fullName evidence="2">Uncharacterized protein</fullName>
    </submittedName>
</protein>
<feature type="region of interest" description="Disordered" evidence="1">
    <location>
        <begin position="35"/>
        <end position="61"/>
    </location>
</feature>
<organism evidence="2 3">
    <name type="scientific">Dietzia cercidiphylli</name>
    <dbReference type="NCBI Taxonomy" id="498199"/>
    <lineage>
        <taxon>Bacteria</taxon>
        <taxon>Bacillati</taxon>
        <taxon>Actinomycetota</taxon>
        <taxon>Actinomycetes</taxon>
        <taxon>Mycobacteriales</taxon>
        <taxon>Dietziaceae</taxon>
        <taxon>Dietzia</taxon>
    </lineage>
</organism>
<accession>A0ABN2IFB8</accession>
<proteinExistence type="predicted"/>
<comment type="caution">
    <text evidence="2">The sequence shown here is derived from an EMBL/GenBank/DDBJ whole genome shotgun (WGS) entry which is preliminary data.</text>
</comment>
<gene>
    <name evidence="2" type="ORF">GCM10009831_12000</name>
</gene>
<sequence length="61" mass="6645">MARTRLDDDDDEVSDLLAPALARVTRLHDIARSLSDGTTSDAAAARAVRDVADTQPTRRPR</sequence>
<dbReference type="Proteomes" id="UP001500383">
    <property type="component" value="Unassembled WGS sequence"/>
</dbReference>
<name>A0ABN2IFB8_9ACTN</name>
<dbReference type="EMBL" id="BAAAQG010000006">
    <property type="protein sequence ID" value="GAA1703991.1"/>
    <property type="molecule type" value="Genomic_DNA"/>
</dbReference>
<evidence type="ECO:0000313" key="3">
    <source>
        <dbReference type="Proteomes" id="UP001500383"/>
    </source>
</evidence>
<keyword evidence="3" id="KW-1185">Reference proteome</keyword>
<evidence type="ECO:0000256" key="1">
    <source>
        <dbReference type="SAM" id="MobiDB-lite"/>
    </source>
</evidence>